<evidence type="ECO:0000313" key="2">
    <source>
        <dbReference type="EMBL" id="KAK6541371.1"/>
    </source>
</evidence>
<dbReference type="Proteomes" id="UP001365542">
    <property type="component" value="Unassembled WGS sequence"/>
</dbReference>
<comment type="caution">
    <text evidence="2">The sequence shown here is derived from an EMBL/GenBank/DDBJ whole genome shotgun (WGS) entry which is preliminary data.</text>
</comment>
<keyword evidence="3" id="KW-1185">Reference proteome</keyword>
<protein>
    <recommendedName>
        <fullName evidence="1">F-box domain-containing protein</fullName>
    </recommendedName>
</protein>
<name>A0AAV9XIK7_9PEZI</name>
<feature type="domain" description="F-box" evidence="1">
    <location>
        <begin position="7"/>
        <end position="56"/>
    </location>
</feature>
<gene>
    <name evidence="2" type="ORF">TWF694_007184</name>
</gene>
<accession>A0AAV9XIK7</accession>
<dbReference type="InterPro" id="IPR001810">
    <property type="entry name" value="F-box_dom"/>
</dbReference>
<dbReference type="AlphaFoldDB" id="A0AAV9XIK7"/>
<organism evidence="2 3">
    <name type="scientific">Orbilia ellipsospora</name>
    <dbReference type="NCBI Taxonomy" id="2528407"/>
    <lineage>
        <taxon>Eukaryota</taxon>
        <taxon>Fungi</taxon>
        <taxon>Dikarya</taxon>
        <taxon>Ascomycota</taxon>
        <taxon>Pezizomycotina</taxon>
        <taxon>Orbiliomycetes</taxon>
        <taxon>Orbiliales</taxon>
        <taxon>Orbiliaceae</taxon>
        <taxon>Orbilia</taxon>
    </lineage>
</organism>
<reference evidence="2 3" key="1">
    <citation type="submission" date="2019-10" db="EMBL/GenBank/DDBJ databases">
        <authorList>
            <person name="Palmer J.M."/>
        </authorList>
    </citation>
    <scope>NUCLEOTIDE SEQUENCE [LARGE SCALE GENOMIC DNA]</scope>
    <source>
        <strain evidence="2 3">TWF694</strain>
    </source>
</reference>
<dbReference type="PROSITE" id="PS50181">
    <property type="entry name" value="FBOX"/>
    <property type="match status" value="1"/>
</dbReference>
<sequence length="501" mass="56935">MSFSEIQPGIARLSVELLIQISNDLDEDDLLALRMTCRALNTLAKEPHISAIYETRTIYPVPHIRKQLEEKAKNPQTKDTSVEPILRMYEQSKADWPGVDHMSKFQSAGYGLTLALQNFPNLRSIEFDWRSRSQIARSTFNLFYPSVGLGPGKRLKNQLISVIAVHMTPLQYDHTDIWNSVVLPTINCGPSGLETISDIFLGRRKADGVKMDWFYMAEQQLAIAKTNLSSLKTLHLTIQEEYSGPTPRYYSSSPGYASHGRRRIPRVPPRRNQFLDWLSTLGANLAELRVEVVDNVHAEPAPENCLMPLLPKLKVLKLINFPLAPPSWEEFLSNSKDLKEVVLLHCHANESKQSWFEMLKSLKEKALNLRKLLVEMADRAPSRGAPAVTGYNLPNLKVAGNWATEDAICNVIIPVKKMRHGLPAEFLHEYGYEDVDSTLTKNLSKELDENDQADIFWDSLTNGNWRCDTEDTRGLAPARRGFAFDDDSEVEYVSDSDRYYR</sequence>
<dbReference type="InterPro" id="IPR036047">
    <property type="entry name" value="F-box-like_dom_sf"/>
</dbReference>
<evidence type="ECO:0000313" key="3">
    <source>
        <dbReference type="Proteomes" id="UP001365542"/>
    </source>
</evidence>
<dbReference type="SUPFAM" id="SSF81383">
    <property type="entry name" value="F-box domain"/>
    <property type="match status" value="1"/>
</dbReference>
<evidence type="ECO:0000259" key="1">
    <source>
        <dbReference type="PROSITE" id="PS50181"/>
    </source>
</evidence>
<dbReference type="EMBL" id="JAVHJO010000003">
    <property type="protein sequence ID" value="KAK6541371.1"/>
    <property type="molecule type" value="Genomic_DNA"/>
</dbReference>
<proteinExistence type="predicted"/>